<dbReference type="InterPro" id="IPR036397">
    <property type="entry name" value="RNaseH_sf"/>
</dbReference>
<dbReference type="InterPro" id="IPR012337">
    <property type="entry name" value="RNaseH-like_sf"/>
</dbReference>
<evidence type="ECO:0000313" key="3">
    <source>
        <dbReference type="EMBL" id="GBB97738.1"/>
    </source>
</evidence>
<protein>
    <recommendedName>
        <fullName evidence="5">RNase H type-1 domain-containing protein</fullName>
    </recommendedName>
</protein>
<dbReference type="PROSITE" id="PS50879">
    <property type="entry name" value="RNASE_H_1"/>
    <property type="match status" value="1"/>
</dbReference>
<evidence type="ECO:0000313" key="4">
    <source>
        <dbReference type="Proteomes" id="UP000247702"/>
    </source>
</evidence>
<sequence length="1041" mass="121399">MHRVVVQDHQGDRSIELDPAQIKQEVEKHIKKTFRKRKYTLTKLNTGAAAELSGIDYRVIRLFLEELHKLIIEFINITIRAGIVPDYWKQSYLCPFPKPNRFEYDLNNIRPIMLLDTIRKSATKLVTERISKILTRHQMLKEHNFCRLKNEDTTTPLTILNSIIKDAKEQGKELHVVTQDIKKAYDSVSINSLGMTLNRLNIPPNLNKWICNLYKERSIKAITAFGLTDNFIAQDGINQGDALSPLIWQIFYDPFCYQQASKIKKIIKDNIENFLCPLRSKAISVGQIEYLVNRILIPRCAYIGQLTNFSESEWDSLFRSVLKVVKQKCGFASSMPTSTVLHHNIININTPWNIFLEQQMNNLCNTLNSTSLAHTAIRIRLQTAQLRLGIPKSILTFDIGYLKSNVRLGQQNNSLNTMIRERMMGIEIAQSSKDQLEWSIEGGKHTICTFLYVRKADSLILKFNNHKHKFPLIYFEQIIIGNRITLSWAFFKQLQGNSTRGRMATWYKKLTRFVESGAIPLADESIRECRYWTFIKAYLDTVTVKSKIKKKDLLLILPRDVEEAPSLGLIHNKGKADNKGRFDIKKAIMMADDTLVTKKQYKTTKSICQNWEYICNFKDKEVIDERGNLWDISIRTLEIVIVGYDVWIEKWLNDSPLQESLMRTKTALQEGWDEPRANRRLEIYTDGSLTKTRDPLDREFKIAASIRDWPSSTRTEICAILIALMAVPELAQVIIYTDSQCAIDDITSWNKKSVWAKAKMTNHCILFRIDQIVKEKRINLEVIKVKGHSNITGNEEADKLAAEGSNSNLRFTYRIDYSSQDFRYILTFDGVLIEQSLRKFIHRLLNTYNVTEWSLLQCNRELCHTNTRQVAWEMLYKCLPIGSILAQRRSDLYKQYRCLACQNDKVEDWEHLLDYRGYDEAWNSIHEKLTLEFKIIGQKELKDDIAITTRLNSAITELLDRWANFAKFREFVKLSMEVKCDRAWLFALKKTLRITENEAIGLYVHFLFRFIVLFREIIWKPRCDRTIAWERSAAITKQQKH</sequence>
<dbReference type="InterPro" id="IPR002156">
    <property type="entry name" value="RNaseH_domain"/>
</dbReference>
<dbReference type="Pfam" id="PF00078">
    <property type="entry name" value="RVT_1"/>
    <property type="match status" value="1"/>
</dbReference>
<proteinExistence type="predicted"/>
<evidence type="ECO:0008006" key="5">
    <source>
        <dbReference type="Google" id="ProtNLM"/>
    </source>
</evidence>
<dbReference type="STRING" id="94130.A0A2Z6S0W0"/>
<evidence type="ECO:0000259" key="2">
    <source>
        <dbReference type="PROSITE" id="PS50879"/>
    </source>
</evidence>
<evidence type="ECO:0000259" key="1">
    <source>
        <dbReference type="PROSITE" id="PS50878"/>
    </source>
</evidence>
<dbReference type="GO" id="GO:0004523">
    <property type="term" value="F:RNA-DNA hybrid ribonuclease activity"/>
    <property type="evidence" value="ECO:0007669"/>
    <property type="project" value="InterPro"/>
</dbReference>
<dbReference type="Pfam" id="PF00075">
    <property type="entry name" value="RNase_H"/>
    <property type="match status" value="1"/>
</dbReference>
<gene>
    <name evidence="3" type="ORF">RclHR1_30530001</name>
</gene>
<dbReference type="Proteomes" id="UP000247702">
    <property type="component" value="Unassembled WGS sequence"/>
</dbReference>
<dbReference type="GO" id="GO:0003676">
    <property type="term" value="F:nucleic acid binding"/>
    <property type="evidence" value="ECO:0007669"/>
    <property type="project" value="InterPro"/>
</dbReference>
<feature type="domain" description="RNase H type-1" evidence="2">
    <location>
        <begin position="677"/>
        <end position="806"/>
    </location>
</feature>
<dbReference type="InterPro" id="IPR000477">
    <property type="entry name" value="RT_dom"/>
</dbReference>
<dbReference type="EMBL" id="BEXD01002284">
    <property type="protein sequence ID" value="GBB97738.1"/>
    <property type="molecule type" value="Genomic_DNA"/>
</dbReference>
<name>A0A2Z6S0W0_9GLOM</name>
<dbReference type="PANTHER" id="PTHR19446">
    <property type="entry name" value="REVERSE TRANSCRIPTASES"/>
    <property type="match status" value="1"/>
</dbReference>
<organism evidence="3 4">
    <name type="scientific">Rhizophagus clarus</name>
    <dbReference type="NCBI Taxonomy" id="94130"/>
    <lineage>
        <taxon>Eukaryota</taxon>
        <taxon>Fungi</taxon>
        <taxon>Fungi incertae sedis</taxon>
        <taxon>Mucoromycota</taxon>
        <taxon>Glomeromycotina</taxon>
        <taxon>Glomeromycetes</taxon>
        <taxon>Glomerales</taxon>
        <taxon>Glomeraceae</taxon>
        <taxon>Rhizophagus</taxon>
    </lineage>
</organism>
<dbReference type="Gene3D" id="3.30.420.10">
    <property type="entry name" value="Ribonuclease H-like superfamily/Ribonuclease H"/>
    <property type="match status" value="1"/>
</dbReference>
<dbReference type="SUPFAM" id="SSF53098">
    <property type="entry name" value="Ribonuclease H-like"/>
    <property type="match status" value="1"/>
</dbReference>
<feature type="domain" description="Reverse transcriptase" evidence="1">
    <location>
        <begin position="77"/>
        <end position="345"/>
    </location>
</feature>
<accession>A0A2Z6S0W0</accession>
<dbReference type="AlphaFoldDB" id="A0A2Z6S0W0"/>
<keyword evidence="4" id="KW-1185">Reference proteome</keyword>
<dbReference type="PROSITE" id="PS50878">
    <property type="entry name" value="RT_POL"/>
    <property type="match status" value="1"/>
</dbReference>
<reference evidence="3 4" key="1">
    <citation type="submission" date="2017-11" db="EMBL/GenBank/DDBJ databases">
        <title>The genome of Rhizophagus clarus HR1 reveals common genetic basis of auxotrophy among arbuscular mycorrhizal fungi.</title>
        <authorList>
            <person name="Kobayashi Y."/>
        </authorList>
    </citation>
    <scope>NUCLEOTIDE SEQUENCE [LARGE SCALE GENOMIC DNA]</scope>
    <source>
        <strain evidence="3 4">HR1</strain>
    </source>
</reference>
<comment type="caution">
    <text evidence="3">The sequence shown here is derived from an EMBL/GenBank/DDBJ whole genome shotgun (WGS) entry which is preliminary data.</text>
</comment>